<dbReference type="KEGG" id="tem:JW646_15735"/>
<dbReference type="PROSITE" id="PS51186">
    <property type="entry name" value="GNAT"/>
    <property type="match status" value="1"/>
</dbReference>
<reference evidence="2 3" key="1">
    <citation type="journal article" date="2023" name="Int. J. Syst. Evol. Microbiol.">
        <title>Terrisporobacter hibernicus sp. nov., isolated from bovine faeces in Northern Ireland.</title>
        <authorList>
            <person name="Mitchell M."/>
            <person name="Nguyen S.V."/>
            <person name="Connor M."/>
            <person name="Fairley D.J."/>
            <person name="Donoghue O."/>
            <person name="Marshall H."/>
            <person name="Koolman L."/>
            <person name="McMullan G."/>
            <person name="Schaffer K.E."/>
            <person name="McGrath J.W."/>
            <person name="Fanning S."/>
        </authorList>
    </citation>
    <scope>NUCLEOTIDE SEQUENCE [LARGE SCALE GENOMIC DNA]</scope>
    <source>
        <strain evidence="2 3">MCA3</strain>
    </source>
</reference>
<protein>
    <submittedName>
        <fullName evidence="2">GNAT family N-acetyltransferase</fullName>
    </submittedName>
</protein>
<feature type="domain" description="N-acetyltransferase" evidence="1">
    <location>
        <begin position="1"/>
        <end position="142"/>
    </location>
</feature>
<organism evidence="2 3">
    <name type="scientific">Terrisporobacter hibernicus</name>
    <dbReference type="NCBI Taxonomy" id="2813371"/>
    <lineage>
        <taxon>Bacteria</taxon>
        <taxon>Bacillati</taxon>
        <taxon>Bacillota</taxon>
        <taxon>Clostridia</taxon>
        <taxon>Peptostreptococcales</taxon>
        <taxon>Peptostreptococcaceae</taxon>
        <taxon>Terrisporobacter</taxon>
    </lineage>
</organism>
<evidence type="ECO:0000313" key="3">
    <source>
        <dbReference type="Proteomes" id="UP001198983"/>
    </source>
</evidence>
<keyword evidence="3" id="KW-1185">Reference proteome</keyword>
<evidence type="ECO:0000313" key="2">
    <source>
        <dbReference type="EMBL" id="UEL47068.1"/>
    </source>
</evidence>
<dbReference type="Gene3D" id="3.40.630.30">
    <property type="match status" value="1"/>
</dbReference>
<dbReference type="EMBL" id="CP081135">
    <property type="protein sequence ID" value="UEL47068.1"/>
    <property type="molecule type" value="Genomic_DNA"/>
</dbReference>
<dbReference type="Pfam" id="PF00583">
    <property type="entry name" value="Acetyltransf_1"/>
    <property type="match status" value="1"/>
</dbReference>
<dbReference type="Proteomes" id="UP001198983">
    <property type="component" value="Chromosome"/>
</dbReference>
<dbReference type="InterPro" id="IPR016181">
    <property type="entry name" value="Acyl_CoA_acyltransferase"/>
</dbReference>
<accession>A0AAX2ZCG1</accession>
<name>A0AAX2ZCG1_9FIRM</name>
<dbReference type="InterPro" id="IPR000182">
    <property type="entry name" value="GNAT_dom"/>
</dbReference>
<dbReference type="AlphaFoldDB" id="A0AAX2ZCG1"/>
<proteinExistence type="predicted"/>
<gene>
    <name evidence="2" type="ORF">JW646_15735</name>
</gene>
<dbReference type="RefSeq" id="WP_228415619.1">
    <property type="nucleotide sequence ID" value="NZ_CP081135.1"/>
</dbReference>
<evidence type="ECO:0000259" key="1">
    <source>
        <dbReference type="PROSITE" id="PS51186"/>
    </source>
</evidence>
<dbReference type="GO" id="GO:0016747">
    <property type="term" value="F:acyltransferase activity, transferring groups other than amino-acyl groups"/>
    <property type="evidence" value="ECO:0007669"/>
    <property type="project" value="InterPro"/>
</dbReference>
<dbReference type="SUPFAM" id="SSF55729">
    <property type="entry name" value="Acyl-CoA N-acyltransferases (Nat)"/>
    <property type="match status" value="1"/>
</dbReference>
<sequence length="142" mass="16121">MQIKIYNDCDEQEFLKSVRINGLLKYNMKKTKGQLNVPNMELVSIARNEEGLIVGGVLGSTYLSSLEIEVLWVQESYRGQNIASRLLKVIEEQAKNAGCHIAHLTTYSFQAPLFYVKQGYAICGEIDGFPDDIRLYTLKKKL</sequence>
<dbReference type="CDD" id="cd04301">
    <property type="entry name" value="NAT_SF"/>
    <property type="match status" value="1"/>
</dbReference>